<evidence type="ECO:0000313" key="3">
    <source>
        <dbReference type="Proteomes" id="UP000252558"/>
    </source>
</evidence>
<name>A0A368NPH8_9GAMM</name>
<dbReference type="AlphaFoldDB" id="A0A368NPH8"/>
<evidence type="ECO:0000313" key="2">
    <source>
        <dbReference type="EMBL" id="RCU51803.1"/>
    </source>
</evidence>
<keyword evidence="3" id="KW-1185">Reference proteome</keyword>
<dbReference type="Proteomes" id="UP000252558">
    <property type="component" value="Unassembled WGS sequence"/>
</dbReference>
<keyword evidence="1" id="KW-0472">Membrane</keyword>
<keyword evidence="1" id="KW-0812">Transmembrane</keyword>
<gene>
    <name evidence="2" type="ORF">DU002_04865</name>
</gene>
<sequence>MSPIAPNIILFYDHDALAVIVDDIERHFSDSPLFDSGYRISRLDNRGQGKASLADIKDAGMFMLLSIDRQPEQEAAPRKRSLTESALYQHLSVGAQRLVVPVLDVKLRAKNAEHDTLADPSISTSAHYHLRPLVRSAHSADEIIQDIERILGKHLDSHEQVLQNRNSLLNVAGLTPDTDATGNPLLARQLAVIFGNAPDPADDEQLLASSDGANLKLNLRWAMRNLGFGHRKGAIANLRRIVSLDDGHLTANFWLSRLLSESNRDQGILDEANTRSKLLLSQLEQYHNDYHLLRSLGLLHQSRASFHLHQHDECQRQLRMAMKLDPNRDVLAETVRRTLQKIIRDGDIRLSHNDDHVELAVDALKILYVQDHSYYYRTVRALSESFSPELVSQLTRQLDIRIQKEVSPLFRSENQVTLFCTDELSKPLLAAREAKPLPSWQQYELSRDSALNQLTLLQQIARHQQSKWQQLKNDEQRLKLESQQAALLPDKIDQGLAEMKDCKQSLSSTRLATISSVVLAVISVTLFWFPALSTQLASVPFVICFILSALFAIQWRRHSERKATYEDKLRDAVAALSNQLEAETHPNLTTDGLFQRLDFLASQLREHVAEESRECNERRQHLHQQTGQFMLLADTFESSLTACDNKFNPFVHNQEIRWQPLALMADACLMPPELQAVRESHGTNDQGLCTQGSSEGLNRWSVYFEAQIDEQRWQRLQSQEKLAISQPNLRPIIMPSVDNIINFKAKTEEIH</sequence>
<reference evidence="2 3" key="1">
    <citation type="submission" date="2018-07" db="EMBL/GenBank/DDBJ databases">
        <title>Corallincola holothuriorum sp. nov., a new facultative anaerobe isolated from sea cucumber Apostichopus japonicus.</title>
        <authorList>
            <person name="Xia H."/>
        </authorList>
    </citation>
    <scope>NUCLEOTIDE SEQUENCE [LARGE SCALE GENOMIC DNA]</scope>
    <source>
        <strain evidence="2 3">C4</strain>
    </source>
</reference>
<feature type="transmembrane region" description="Helical" evidence="1">
    <location>
        <begin position="535"/>
        <end position="553"/>
    </location>
</feature>
<comment type="caution">
    <text evidence="2">The sequence shown here is derived from an EMBL/GenBank/DDBJ whole genome shotgun (WGS) entry which is preliminary data.</text>
</comment>
<feature type="transmembrane region" description="Helical" evidence="1">
    <location>
        <begin position="509"/>
        <end position="529"/>
    </location>
</feature>
<accession>A0A368NPH8</accession>
<evidence type="ECO:0000256" key="1">
    <source>
        <dbReference type="SAM" id="Phobius"/>
    </source>
</evidence>
<protein>
    <submittedName>
        <fullName evidence="2">Uncharacterized protein</fullName>
    </submittedName>
</protein>
<organism evidence="2 3">
    <name type="scientific">Corallincola holothuriorum</name>
    <dbReference type="NCBI Taxonomy" id="2282215"/>
    <lineage>
        <taxon>Bacteria</taxon>
        <taxon>Pseudomonadati</taxon>
        <taxon>Pseudomonadota</taxon>
        <taxon>Gammaproteobacteria</taxon>
        <taxon>Alteromonadales</taxon>
        <taxon>Psychromonadaceae</taxon>
        <taxon>Corallincola</taxon>
    </lineage>
</organism>
<keyword evidence="1" id="KW-1133">Transmembrane helix</keyword>
<dbReference type="EMBL" id="QPID01000002">
    <property type="protein sequence ID" value="RCU51803.1"/>
    <property type="molecule type" value="Genomic_DNA"/>
</dbReference>
<dbReference type="RefSeq" id="WP_114337232.1">
    <property type="nucleotide sequence ID" value="NZ_QPID01000002.1"/>
</dbReference>
<proteinExistence type="predicted"/>